<gene>
    <name evidence="2" type="ORF">ACFSKP_05035</name>
</gene>
<keyword evidence="1" id="KW-1133">Transmembrane helix</keyword>
<sequence length="159" mass="18258">MNAVRLSIPLPPPVTEVGKKITFYRAVAAVIFILAVIWLVTDFDITSSIFFLLLTFVSYKLYQSAEGNDFLKILVGSYILIDDDKFVLQPAHYAFDSGNEANATTILWPAARELRIGDYSFEVLFQSGQFRKVELDYLSSRDLELVKERLWEVKVKYNF</sequence>
<reference evidence="3" key="1">
    <citation type="journal article" date="2019" name="Int. J. Syst. Evol. Microbiol.">
        <title>The Global Catalogue of Microorganisms (GCM) 10K type strain sequencing project: providing services to taxonomists for standard genome sequencing and annotation.</title>
        <authorList>
            <consortium name="The Broad Institute Genomics Platform"/>
            <consortium name="The Broad Institute Genome Sequencing Center for Infectious Disease"/>
            <person name="Wu L."/>
            <person name="Ma J."/>
        </authorList>
    </citation>
    <scope>NUCLEOTIDE SEQUENCE [LARGE SCALE GENOMIC DNA]</scope>
    <source>
        <strain evidence="3">CGMCC 4.1782</strain>
    </source>
</reference>
<dbReference type="EMBL" id="JBHUIM010000001">
    <property type="protein sequence ID" value="MFD2245609.1"/>
    <property type="molecule type" value="Genomic_DNA"/>
</dbReference>
<keyword evidence="1" id="KW-0472">Membrane</keyword>
<evidence type="ECO:0000256" key="1">
    <source>
        <dbReference type="SAM" id="Phobius"/>
    </source>
</evidence>
<comment type="caution">
    <text evidence="2">The sequence shown here is derived from an EMBL/GenBank/DDBJ whole genome shotgun (WGS) entry which is preliminary data.</text>
</comment>
<feature type="transmembrane region" description="Helical" evidence="1">
    <location>
        <begin position="45"/>
        <end position="62"/>
    </location>
</feature>
<protein>
    <submittedName>
        <fullName evidence="2">Uncharacterized protein</fullName>
    </submittedName>
</protein>
<keyword evidence="1" id="KW-0812">Transmembrane</keyword>
<proteinExistence type="predicted"/>
<dbReference type="RefSeq" id="WP_250428857.1">
    <property type="nucleotide sequence ID" value="NZ_JALPRR010000002.1"/>
</dbReference>
<name>A0ABW5CWI2_9BACT</name>
<dbReference type="Proteomes" id="UP001597374">
    <property type="component" value="Unassembled WGS sequence"/>
</dbReference>
<feature type="transmembrane region" description="Helical" evidence="1">
    <location>
        <begin position="21"/>
        <end position="39"/>
    </location>
</feature>
<organism evidence="2 3">
    <name type="scientific">Pontibacter ruber</name>
    <dbReference type="NCBI Taxonomy" id="1343895"/>
    <lineage>
        <taxon>Bacteria</taxon>
        <taxon>Pseudomonadati</taxon>
        <taxon>Bacteroidota</taxon>
        <taxon>Cytophagia</taxon>
        <taxon>Cytophagales</taxon>
        <taxon>Hymenobacteraceae</taxon>
        <taxon>Pontibacter</taxon>
    </lineage>
</organism>
<accession>A0ABW5CWI2</accession>
<evidence type="ECO:0000313" key="2">
    <source>
        <dbReference type="EMBL" id="MFD2245609.1"/>
    </source>
</evidence>
<keyword evidence="3" id="KW-1185">Reference proteome</keyword>
<evidence type="ECO:0000313" key="3">
    <source>
        <dbReference type="Proteomes" id="UP001597374"/>
    </source>
</evidence>